<feature type="region of interest" description="Disordered" evidence="1">
    <location>
        <begin position="133"/>
        <end position="205"/>
    </location>
</feature>
<feature type="compositionally biased region" description="Basic and acidic residues" evidence="1">
    <location>
        <begin position="139"/>
        <end position="148"/>
    </location>
</feature>
<accession>A0A5A7Q9E6</accession>
<proteinExistence type="predicted"/>
<sequence length="323" mass="34621">MGKWILSHDGGSEPTSSSTCLPGGPSSSAKKPAPIVYGAIYSTTHRAAALVRYAIRVDAAVFSAVYVNGIAFSHGPQLEACQRIEFPQSSLPSTAQFAPQLSPCAISDGAGAAASIFSDVDIDRAHRHLGNIAGGNWEFHGEASDQRRTRSHSVSPPRSWIPRPHTSSTKPMSSPPTSTMSSTAAPASSPAASTGGSTSSMKQTARLRQLTDVRSFQVKFDIEPSVAVYFALEFMAGRFEANECLAQQELEEPVFQSVDDVTIDEPIRHILPTEIDVSSIPSETRFLEKLERGEKGIGPRTVSYGMDDGDDIYGLEQSKANTM</sequence>
<evidence type="ECO:0000313" key="3">
    <source>
        <dbReference type="Proteomes" id="UP000325081"/>
    </source>
</evidence>
<organism evidence="2 3">
    <name type="scientific">Striga asiatica</name>
    <name type="common">Asiatic witchweed</name>
    <name type="synonym">Buchnera asiatica</name>
    <dbReference type="NCBI Taxonomy" id="4170"/>
    <lineage>
        <taxon>Eukaryota</taxon>
        <taxon>Viridiplantae</taxon>
        <taxon>Streptophyta</taxon>
        <taxon>Embryophyta</taxon>
        <taxon>Tracheophyta</taxon>
        <taxon>Spermatophyta</taxon>
        <taxon>Magnoliopsida</taxon>
        <taxon>eudicotyledons</taxon>
        <taxon>Gunneridae</taxon>
        <taxon>Pentapetalae</taxon>
        <taxon>asterids</taxon>
        <taxon>lamiids</taxon>
        <taxon>Lamiales</taxon>
        <taxon>Orobanchaceae</taxon>
        <taxon>Buchnereae</taxon>
        <taxon>Striga</taxon>
    </lineage>
</organism>
<feature type="compositionally biased region" description="Polar residues" evidence="1">
    <location>
        <begin position="13"/>
        <end position="29"/>
    </location>
</feature>
<reference evidence="3" key="1">
    <citation type="journal article" date="2019" name="Curr. Biol.">
        <title>Genome Sequence of Striga asiatica Provides Insight into the Evolution of Plant Parasitism.</title>
        <authorList>
            <person name="Yoshida S."/>
            <person name="Kim S."/>
            <person name="Wafula E.K."/>
            <person name="Tanskanen J."/>
            <person name="Kim Y.M."/>
            <person name="Honaas L."/>
            <person name="Yang Z."/>
            <person name="Spallek T."/>
            <person name="Conn C.E."/>
            <person name="Ichihashi Y."/>
            <person name="Cheong K."/>
            <person name="Cui S."/>
            <person name="Der J.P."/>
            <person name="Gundlach H."/>
            <person name="Jiao Y."/>
            <person name="Hori C."/>
            <person name="Ishida J.K."/>
            <person name="Kasahara H."/>
            <person name="Kiba T."/>
            <person name="Kim M.S."/>
            <person name="Koo N."/>
            <person name="Laohavisit A."/>
            <person name="Lee Y.H."/>
            <person name="Lumba S."/>
            <person name="McCourt P."/>
            <person name="Mortimer J.C."/>
            <person name="Mutuku J.M."/>
            <person name="Nomura T."/>
            <person name="Sasaki-Sekimoto Y."/>
            <person name="Seto Y."/>
            <person name="Wang Y."/>
            <person name="Wakatake T."/>
            <person name="Sakakibara H."/>
            <person name="Demura T."/>
            <person name="Yamaguchi S."/>
            <person name="Yoneyama K."/>
            <person name="Manabe R.I."/>
            <person name="Nelson D.C."/>
            <person name="Schulman A.H."/>
            <person name="Timko M.P."/>
            <person name="dePamphilis C.W."/>
            <person name="Choi D."/>
            <person name="Shirasu K."/>
        </authorList>
    </citation>
    <scope>NUCLEOTIDE SEQUENCE [LARGE SCALE GENOMIC DNA]</scope>
    <source>
        <strain evidence="3">cv. UVA1</strain>
    </source>
</reference>
<evidence type="ECO:0000256" key="1">
    <source>
        <dbReference type="SAM" id="MobiDB-lite"/>
    </source>
</evidence>
<gene>
    <name evidence="2" type="ORF">STAS_17740</name>
</gene>
<evidence type="ECO:0000313" key="2">
    <source>
        <dbReference type="EMBL" id="GER41037.1"/>
    </source>
</evidence>
<protein>
    <submittedName>
        <fullName evidence="2">Ubiquitin-conjugating enzyme E2 variant 2</fullName>
    </submittedName>
</protein>
<dbReference type="Proteomes" id="UP000325081">
    <property type="component" value="Unassembled WGS sequence"/>
</dbReference>
<feature type="region of interest" description="Disordered" evidence="1">
    <location>
        <begin position="1"/>
        <end position="29"/>
    </location>
</feature>
<keyword evidence="3" id="KW-1185">Reference proteome</keyword>
<comment type="caution">
    <text evidence="2">The sequence shown here is derived from an EMBL/GenBank/DDBJ whole genome shotgun (WGS) entry which is preliminary data.</text>
</comment>
<name>A0A5A7Q9E6_STRAF</name>
<dbReference type="OrthoDB" id="6508832at2759"/>
<dbReference type="EMBL" id="BKCP01006060">
    <property type="protein sequence ID" value="GER41037.1"/>
    <property type="molecule type" value="Genomic_DNA"/>
</dbReference>
<feature type="compositionally biased region" description="Low complexity" evidence="1">
    <location>
        <begin position="166"/>
        <end position="202"/>
    </location>
</feature>
<dbReference type="AlphaFoldDB" id="A0A5A7Q9E6"/>